<dbReference type="InParanoid" id="A0A6L2Q104"/>
<dbReference type="GO" id="GO:0060628">
    <property type="term" value="P:regulation of ER to Golgi vesicle-mediated transport"/>
    <property type="evidence" value="ECO:0007669"/>
    <property type="project" value="TreeGrafter"/>
</dbReference>
<keyword evidence="2" id="KW-0175">Coiled coil</keyword>
<evidence type="ECO:0008006" key="5">
    <source>
        <dbReference type="Google" id="ProtNLM"/>
    </source>
</evidence>
<dbReference type="FunCoup" id="A0A6L2Q104">
    <property type="interactions" value="2324"/>
</dbReference>
<gene>
    <name evidence="3" type="ORF">Cfor_11844</name>
</gene>
<comment type="similarity">
    <text evidence="1">Belongs to the RINT1 family.</text>
</comment>
<dbReference type="FunFam" id="1.20.58.670:FF:000003">
    <property type="entry name" value="RAD50-interacting protein 1"/>
    <property type="match status" value="1"/>
</dbReference>
<dbReference type="PANTHER" id="PTHR13520">
    <property type="entry name" value="RAD50-INTERACTING PROTEIN 1 RINT-1"/>
    <property type="match status" value="1"/>
</dbReference>
<dbReference type="AlphaFoldDB" id="A0A6L2Q104"/>
<dbReference type="GO" id="GO:0006888">
    <property type="term" value="P:endoplasmic reticulum to Golgi vesicle-mediated transport"/>
    <property type="evidence" value="ECO:0007669"/>
    <property type="project" value="InterPro"/>
</dbReference>
<protein>
    <recommendedName>
        <fullName evidence="5">RAD50-interacting protein 1</fullName>
    </recommendedName>
</protein>
<evidence type="ECO:0000256" key="1">
    <source>
        <dbReference type="ARBA" id="ARBA00061158"/>
    </source>
</evidence>
<dbReference type="GO" id="GO:0006890">
    <property type="term" value="P:retrograde vesicle-mediated transport, Golgi to endoplasmic reticulum"/>
    <property type="evidence" value="ECO:0007669"/>
    <property type="project" value="InterPro"/>
</dbReference>
<feature type="coiled-coil region" evidence="2">
    <location>
        <begin position="89"/>
        <end position="116"/>
    </location>
</feature>
<keyword evidence="4" id="KW-1185">Reference proteome</keyword>
<dbReference type="EMBL" id="BLKM01000641">
    <property type="protein sequence ID" value="GFG36508.1"/>
    <property type="molecule type" value="Genomic_DNA"/>
</dbReference>
<dbReference type="OrthoDB" id="2189254at2759"/>
<evidence type="ECO:0000313" key="3">
    <source>
        <dbReference type="EMBL" id="GFG36508.1"/>
    </source>
</evidence>
<dbReference type="InterPro" id="IPR007528">
    <property type="entry name" value="RINT1_Tip20"/>
</dbReference>
<accession>A0A6L2Q104</accession>
<dbReference type="Proteomes" id="UP000502823">
    <property type="component" value="Unassembled WGS sequence"/>
</dbReference>
<sequence>MDLKQNVINKLNLEFGKDVKCIGRSHDLYKKLQEEKSSIEKSLSLASSEVPSKVSAAIKGVEDTSVQINKLTDKFDSLSLAVGNQLMKGEETAAKLREYADKIDNLERTLAYLQCVKAIEDTSKDLESALAEQDDLKCVELYMSLCNLNKQLQHSKCHHLVSFINETVHFWHNVLKQKFSTEFEAVLKAIKWPFVSTLSAPPPPDALHQFQLLTEFLLQLQLPEDLLDQPVVTSALLTDFAPLCLPVSLLVRPLRKRFLFHFYGTKKTNRPDKPEWFFTQTLTWIRDHETFVSQWVQPVLNRNNMHPVSAKLEFMRGLVQLVVEKLHAELPHLQCDDTLFSHTVDETLGFDRELRESFGYPSSQPSVISVLTQAQIFLKWISMEKKYASEKMDAMLSSDTAWFPQGTPELDELRVTECGESFLTLLLTITERYSSLPQPGHRLQFLELQLELLDEFRVRLLQLLHETSEPLNPQLLAILNTISYLALVLQEWGGLTHFLQLQYYKVQFDNAGANEGTDNLELAGLQGTVFDDILGLLLRMKDELITSLCEAVMMDIMARSREYRKDKWFAMASPKELVNPTVTPSVCLMFQVLAERLHQLQELLSVPLFSAAWQTLAQHLNQACEVILQNNFNEGGAMQLQYDMTRNMFPLFGQFTQQPDMYFLQVKESCLLLNLPKGSALLLRDSLKSCLMDDGVEGLQEDDVLSELGVHQLDARKSIDILNLRTDLTYL</sequence>
<evidence type="ECO:0000256" key="2">
    <source>
        <dbReference type="SAM" id="Coils"/>
    </source>
</evidence>
<dbReference type="Pfam" id="PF04437">
    <property type="entry name" value="RINT1_TIP1"/>
    <property type="match status" value="1"/>
</dbReference>
<dbReference type="GO" id="GO:0070939">
    <property type="term" value="C:Dsl1/NZR complex"/>
    <property type="evidence" value="ECO:0007669"/>
    <property type="project" value="InterPro"/>
</dbReference>
<dbReference type="PANTHER" id="PTHR13520:SF0">
    <property type="entry name" value="RAD50-INTERACTING PROTEIN 1"/>
    <property type="match status" value="1"/>
</dbReference>
<comment type="caution">
    <text evidence="3">The sequence shown here is derived from an EMBL/GenBank/DDBJ whole genome shotgun (WGS) entry which is preliminary data.</text>
</comment>
<evidence type="ECO:0000313" key="4">
    <source>
        <dbReference type="Proteomes" id="UP000502823"/>
    </source>
</evidence>
<dbReference type="PROSITE" id="PS51386">
    <property type="entry name" value="RINT1_TIP20"/>
    <property type="match status" value="1"/>
</dbReference>
<proteinExistence type="inferred from homology"/>
<name>A0A6L2Q104_COPFO</name>
<reference evidence="4" key="1">
    <citation type="submission" date="2020-01" db="EMBL/GenBank/DDBJ databases">
        <title>Draft genome sequence of the Termite Coptotermes fromosanus.</title>
        <authorList>
            <person name="Itakura S."/>
            <person name="Yosikawa Y."/>
            <person name="Umezawa K."/>
        </authorList>
    </citation>
    <scope>NUCLEOTIDE SEQUENCE [LARGE SCALE GENOMIC DNA]</scope>
</reference>
<organism evidence="3 4">
    <name type="scientific">Coptotermes formosanus</name>
    <name type="common">Formosan subterranean termite</name>
    <dbReference type="NCBI Taxonomy" id="36987"/>
    <lineage>
        <taxon>Eukaryota</taxon>
        <taxon>Metazoa</taxon>
        <taxon>Ecdysozoa</taxon>
        <taxon>Arthropoda</taxon>
        <taxon>Hexapoda</taxon>
        <taxon>Insecta</taxon>
        <taxon>Pterygota</taxon>
        <taxon>Neoptera</taxon>
        <taxon>Polyneoptera</taxon>
        <taxon>Dictyoptera</taxon>
        <taxon>Blattodea</taxon>
        <taxon>Blattoidea</taxon>
        <taxon>Termitoidae</taxon>
        <taxon>Rhinotermitidae</taxon>
        <taxon>Coptotermes</taxon>
    </lineage>
</organism>